<accession>A0ABQ1ZSE1</accession>
<proteinExistence type="predicted"/>
<dbReference type="InterPro" id="IPR025357">
    <property type="entry name" value="DUF4261"/>
</dbReference>
<protein>
    <recommendedName>
        <fullName evidence="2">DUF4261 domain-containing protein</fullName>
    </recommendedName>
</protein>
<feature type="compositionally biased region" description="Basic and acidic residues" evidence="1">
    <location>
        <begin position="25"/>
        <end position="35"/>
    </location>
</feature>
<comment type="caution">
    <text evidence="3">The sequence shown here is derived from an EMBL/GenBank/DDBJ whole genome shotgun (WGS) entry which is preliminary data.</text>
</comment>
<gene>
    <name evidence="3" type="ORF">GCM10007362_11780</name>
</gene>
<evidence type="ECO:0000313" key="3">
    <source>
        <dbReference type="EMBL" id="GGH73045.1"/>
    </source>
</evidence>
<organism evidence="3 4">
    <name type="scientific">Saccharibacillus endophyticus</name>
    <dbReference type="NCBI Taxonomy" id="2060666"/>
    <lineage>
        <taxon>Bacteria</taxon>
        <taxon>Bacillati</taxon>
        <taxon>Bacillota</taxon>
        <taxon>Bacilli</taxon>
        <taxon>Bacillales</taxon>
        <taxon>Paenibacillaceae</taxon>
        <taxon>Saccharibacillus</taxon>
    </lineage>
</organism>
<dbReference type="Pfam" id="PF14080">
    <property type="entry name" value="DUF4261"/>
    <property type="match status" value="1"/>
</dbReference>
<dbReference type="RefSeq" id="WP_172240349.1">
    <property type="nucleotide sequence ID" value="NZ_BMDD01000001.1"/>
</dbReference>
<name>A0ABQ1ZSE1_9BACL</name>
<evidence type="ECO:0000256" key="1">
    <source>
        <dbReference type="SAM" id="MobiDB-lite"/>
    </source>
</evidence>
<keyword evidence="4" id="KW-1185">Reference proteome</keyword>
<feature type="region of interest" description="Disordered" evidence="1">
    <location>
        <begin position="12"/>
        <end position="37"/>
    </location>
</feature>
<evidence type="ECO:0000259" key="2">
    <source>
        <dbReference type="Pfam" id="PF14080"/>
    </source>
</evidence>
<reference evidence="4" key="1">
    <citation type="journal article" date="2019" name="Int. J. Syst. Evol. Microbiol.">
        <title>The Global Catalogue of Microorganisms (GCM) 10K type strain sequencing project: providing services to taxonomists for standard genome sequencing and annotation.</title>
        <authorList>
            <consortium name="The Broad Institute Genomics Platform"/>
            <consortium name="The Broad Institute Genome Sequencing Center for Infectious Disease"/>
            <person name="Wu L."/>
            <person name="Ma J."/>
        </authorList>
    </citation>
    <scope>NUCLEOTIDE SEQUENCE [LARGE SCALE GENOMIC DNA]</scope>
    <source>
        <strain evidence="4">CCM 8702</strain>
    </source>
</reference>
<evidence type="ECO:0000313" key="4">
    <source>
        <dbReference type="Proteomes" id="UP000605427"/>
    </source>
</evidence>
<sequence length="291" mass="32076">MSFFTKWFKKLTEEDEDTTGQETSRVSDREPRSSRENAAWSVIPEHRPDTVTLNRHVLLKTLQPPQLEGVIQKLRIQGAEAEGGLHDGQLIAHYRGMTVTAEYIPAPLPNSEAEENAKYNQLWPQAEQEITGYAAQLLVTLRNTPNGLSGHRFLTQAIAALLDGEMNALAVYSAPLLVSRADYLASAELLKEQELPVNLWVFVGLYGGSHGGAAYTHGMADFGSEEFELVDSPRSGNEIFELTFSVVHYAISRNIRFQGGEEVAFGAGRELKLVRSAGVALEGMTVKIEGF</sequence>
<feature type="domain" description="DUF4261" evidence="2">
    <location>
        <begin position="215"/>
        <end position="289"/>
    </location>
</feature>
<dbReference type="Proteomes" id="UP000605427">
    <property type="component" value="Unassembled WGS sequence"/>
</dbReference>
<dbReference type="EMBL" id="BMDD01000001">
    <property type="protein sequence ID" value="GGH73045.1"/>
    <property type="molecule type" value="Genomic_DNA"/>
</dbReference>